<dbReference type="RefSeq" id="WP_110830850.1">
    <property type="nucleotide sequence ID" value="NZ_QKLU01000004.1"/>
</dbReference>
<keyword evidence="1" id="KW-1133">Transmembrane helix</keyword>
<keyword evidence="1" id="KW-0472">Membrane</keyword>
<feature type="transmembrane region" description="Helical" evidence="1">
    <location>
        <begin position="33"/>
        <end position="50"/>
    </location>
</feature>
<comment type="caution">
    <text evidence="3">The sequence shown here is derived from an EMBL/GenBank/DDBJ whole genome shotgun (WGS) entry which is preliminary data.</text>
</comment>
<feature type="transmembrane region" description="Helical" evidence="1">
    <location>
        <begin position="269"/>
        <end position="287"/>
    </location>
</feature>
<proteinExistence type="predicted"/>
<evidence type="ECO:0000259" key="2">
    <source>
        <dbReference type="Pfam" id="PF05569"/>
    </source>
</evidence>
<gene>
    <name evidence="3" type="ORF">B0O44_104181</name>
</gene>
<dbReference type="PANTHER" id="PTHR34978">
    <property type="entry name" value="POSSIBLE SENSOR-TRANSDUCER PROTEIN BLAR"/>
    <property type="match status" value="1"/>
</dbReference>
<protein>
    <submittedName>
        <fullName evidence="3">Beta-lactamase regulating signal transducer with metallopeptidase domain</fullName>
    </submittedName>
</protein>
<dbReference type="AlphaFoldDB" id="A0A318UCS8"/>
<feature type="transmembrane region" description="Helical" evidence="1">
    <location>
        <begin position="6"/>
        <end position="21"/>
    </location>
</feature>
<dbReference type="EMBL" id="QKLU01000004">
    <property type="protein sequence ID" value="PYF74011.1"/>
    <property type="molecule type" value="Genomic_DNA"/>
</dbReference>
<keyword evidence="4" id="KW-1185">Reference proteome</keyword>
<dbReference type="OrthoDB" id="649093at2"/>
<sequence length="492" mass="57301">MMYLLNVILCSALFLLVYTLLLKDKTMYHFNRFYLLTASLLSLLIPLLNLEQKNQTLPPLQTVTYTIFQNQESTPPVQMLTAEQPFWSSNNTQMLVLGIYILISSLLLLRFFKNLYGIHSKIRRNQKLPFRNMSLVLLPAEETPHTFFSFIFLNKQAYQRGQIEEQVLQHEFAHARQAHSADIIWIELLQVFLWFNPLILFYRRAIQLNHEFLADQSVLEIHHNVTDYQQLLLQQVIPSDSLNLTSHFNFSLTKKRLIMMTKNTPALKLWLSKLSVVPVLAVAILLFCNAAPKKLESVDQLRTSSGKLQIREKTSPAPMIQFFRFPATKQGVSPEKLAQYDAIVKKYAADENSLPMVNKNISKADREQLEQIFKQMSKEQQNKQNIVFSMPGKPLRKVKPTAEQLQNWQDAKTYGLWIDEKKVSNSALSGRQPEEFSQVMVSKLTSKALHHNEYKYQVDLMTEDYYEKYLQNHQKNKNKAMMLYSMSRPATK</sequence>
<accession>A0A318UCS8</accession>
<evidence type="ECO:0000256" key="1">
    <source>
        <dbReference type="SAM" id="Phobius"/>
    </source>
</evidence>
<organism evidence="3 4">
    <name type="scientific">Pedobacter nutrimenti</name>
    <dbReference type="NCBI Taxonomy" id="1241337"/>
    <lineage>
        <taxon>Bacteria</taxon>
        <taxon>Pseudomonadati</taxon>
        <taxon>Bacteroidota</taxon>
        <taxon>Sphingobacteriia</taxon>
        <taxon>Sphingobacteriales</taxon>
        <taxon>Sphingobacteriaceae</taxon>
        <taxon>Pedobacter</taxon>
    </lineage>
</organism>
<evidence type="ECO:0000313" key="3">
    <source>
        <dbReference type="EMBL" id="PYF74011.1"/>
    </source>
</evidence>
<dbReference type="Pfam" id="PF05569">
    <property type="entry name" value="Peptidase_M56"/>
    <property type="match status" value="1"/>
</dbReference>
<reference evidence="3 4" key="1">
    <citation type="submission" date="2018-06" db="EMBL/GenBank/DDBJ databases">
        <title>Genomic Encyclopedia of Archaeal and Bacterial Type Strains, Phase II (KMG-II): from individual species to whole genera.</title>
        <authorList>
            <person name="Goeker M."/>
        </authorList>
    </citation>
    <scope>NUCLEOTIDE SEQUENCE [LARGE SCALE GENOMIC DNA]</scope>
    <source>
        <strain evidence="3 4">DSM 27372</strain>
    </source>
</reference>
<dbReference type="PANTHER" id="PTHR34978:SF3">
    <property type="entry name" value="SLR0241 PROTEIN"/>
    <property type="match status" value="1"/>
</dbReference>
<dbReference type="Proteomes" id="UP000248198">
    <property type="component" value="Unassembled WGS sequence"/>
</dbReference>
<name>A0A318UCS8_9SPHI</name>
<feature type="domain" description="Peptidase M56" evidence="2">
    <location>
        <begin position="165"/>
        <end position="259"/>
    </location>
</feature>
<dbReference type="InterPro" id="IPR052173">
    <property type="entry name" value="Beta-lactam_resp_regulator"/>
</dbReference>
<feature type="transmembrane region" description="Helical" evidence="1">
    <location>
        <begin position="94"/>
        <end position="112"/>
    </location>
</feature>
<evidence type="ECO:0000313" key="4">
    <source>
        <dbReference type="Proteomes" id="UP000248198"/>
    </source>
</evidence>
<keyword evidence="1" id="KW-0812">Transmembrane</keyword>
<dbReference type="InterPro" id="IPR008756">
    <property type="entry name" value="Peptidase_M56"/>
</dbReference>